<protein>
    <submittedName>
        <fullName evidence="2">DNA binding domain, excisionase family</fullName>
    </submittedName>
</protein>
<dbReference type="Gene3D" id="3.90.105.50">
    <property type="match status" value="1"/>
</dbReference>
<gene>
    <name evidence="2" type="ORF">DEALK_02330</name>
</gene>
<reference evidence="2 3" key="1">
    <citation type="submission" date="2015-06" db="EMBL/GenBank/DDBJ databases">
        <title>Genome sequence of the organohalide-respiring Dehalogenimonas alkenigignens type strain (IP3-3T).</title>
        <authorList>
            <person name="Key T.A."/>
            <person name="Richmond D.P."/>
            <person name="Bowman K.S."/>
            <person name="Cho Y.-J."/>
            <person name="Chun J."/>
            <person name="da Costa M.S."/>
            <person name="Rainey F.A."/>
            <person name="Moe W.M."/>
        </authorList>
    </citation>
    <scope>NUCLEOTIDE SEQUENCE [LARGE SCALE GENOMIC DNA]</scope>
    <source>
        <strain evidence="2 3">IP3-3</strain>
    </source>
</reference>
<evidence type="ECO:0000259" key="1">
    <source>
        <dbReference type="Pfam" id="PF12728"/>
    </source>
</evidence>
<comment type="caution">
    <text evidence="2">The sequence shown here is derived from an EMBL/GenBank/DDBJ whole genome shotgun (WGS) entry which is preliminary data.</text>
</comment>
<sequence>MDHFKPNRPSGLDEATEAAKHLGEGLKILARMIAREIAIELKTTCYSVPNQDQNTPSQSTPEKLTLSVPEVAERLGISKGKAYELVYTKQIPSIRFGRRWLIPRIRFEAMLGGETSFLNKSATP</sequence>
<dbReference type="RefSeq" id="WP_335583011.1">
    <property type="nucleotide sequence ID" value="NZ_KQ758903.1"/>
</dbReference>
<feature type="domain" description="Helix-turn-helix" evidence="1">
    <location>
        <begin position="66"/>
        <end position="111"/>
    </location>
</feature>
<dbReference type="Proteomes" id="UP000053947">
    <property type="component" value="Unassembled WGS sequence"/>
</dbReference>
<dbReference type="Pfam" id="PF12728">
    <property type="entry name" value="HTH_17"/>
    <property type="match status" value="1"/>
</dbReference>
<dbReference type="STRING" id="1217799.DEALK_02330"/>
<name>A0A0W0GLB4_9CHLR</name>
<keyword evidence="3" id="KW-1185">Reference proteome</keyword>
<organism evidence="2 3">
    <name type="scientific">Dehalogenimonas alkenigignens</name>
    <dbReference type="NCBI Taxonomy" id="1217799"/>
    <lineage>
        <taxon>Bacteria</taxon>
        <taxon>Bacillati</taxon>
        <taxon>Chloroflexota</taxon>
        <taxon>Dehalococcoidia</taxon>
        <taxon>Dehalococcoidales</taxon>
        <taxon>Dehalococcoidaceae</taxon>
        <taxon>Dehalogenimonas</taxon>
    </lineage>
</organism>
<evidence type="ECO:0000313" key="2">
    <source>
        <dbReference type="EMBL" id="KTB49320.1"/>
    </source>
</evidence>
<proteinExistence type="predicted"/>
<dbReference type="NCBIfam" id="TIGR01764">
    <property type="entry name" value="excise"/>
    <property type="match status" value="1"/>
</dbReference>
<dbReference type="InterPro" id="IPR038148">
    <property type="entry name" value="Tn1545/Tn916_Xis"/>
</dbReference>
<dbReference type="EMBL" id="LFDV01000001">
    <property type="protein sequence ID" value="KTB49320.1"/>
    <property type="molecule type" value="Genomic_DNA"/>
</dbReference>
<dbReference type="GO" id="GO:0003677">
    <property type="term" value="F:DNA binding"/>
    <property type="evidence" value="ECO:0007669"/>
    <property type="project" value="InterPro"/>
</dbReference>
<dbReference type="AlphaFoldDB" id="A0A0W0GLB4"/>
<accession>A0A0W0GLB4</accession>
<dbReference type="InterPro" id="IPR041657">
    <property type="entry name" value="HTH_17"/>
</dbReference>
<dbReference type="InterPro" id="IPR010093">
    <property type="entry name" value="SinI_DNA-bd"/>
</dbReference>
<evidence type="ECO:0000313" key="3">
    <source>
        <dbReference type="Proteomes" id="UP000053947"/>
    </source>
</evidence>